<accession>A0AAD0VV41</accession>
<evidence type="ECO:0000313" key="1">
    <source>
        <dbReference type="EMBL" id="AXM97860.1"/>
    </source>
</evidence>
<dbReference type="Proteomes" id="UP000256503">
    <property type="component" value="Chromosome"/>
</dbReference>
<sequence length="113" mass="12584">MSVISKSLEELLAAIYADDKVSMREFLTLQEDADRRWDKVIDELGPNTTLLAFQKAMDVAMHMLHLSVEHIKKQELTDLGEAIVKDAVTAQVEYVRAGCALSLRALKVGPNTL</sequence>
<dbReference type="GeneID" id="49615667"/>
<proteinExistence type="predicted"/>
<organism evidence="1 2">
    <name type="scientific">Pseudomonas plecoglossicida</name>
    <dbReference type="NCBI Taxonomy" id="70775"/>
    <lineage>
        <taxon>Bacteria</taxon>
        <taxon>Pseudomonadati</taxon>
        <taxon>Pseudomonadota</taxon>
        <taxon>Gammaproteobacteria</taxon>
        <taxon>Pseudomonadales</taxon>
        <taxon>Pseudomonadaceae</taxon>
        <taxon>Pseudomonas</taxon>
    </lineage>
</organism>
<dbReference type="EMBL" id="CP031146">
    <property type="protein sequence ID" value="AXM97860.1"/>
    <property type="molecule type" value="Genomic_DNA"/>
</dbReference>
<gene>
    <name evidence="1" type="ORF">DVB73_19790</name>
</gene>
<name>A0AAD0VV41_PSEDL</name>
<reference evidence="1 2" key="1">
    <citation type="submission" date="2018-07" db="EMBL/GenBank/DDBJ databases">
        <title>Complete genome sequence of a Pseudomonas plecoglossicida strain pathogenic to the marine fish, Larimichthys crocea.</title>
        <authorList>
            <person name="Tao Z."/>
        </authorList>
    </citation>
    <scope>NUCLEOTIDE SEQUENCE [LARGE SCALE GENOMIC DNA]</scope>
    <source>
        <strain evidence="1 2">XSDHY-P</strain>
    </source>
</reference>
<dbReference type="AlphaFoldDB" id="A0AAD0VV41"/>
<evidence type="ECO:0000313" key="2">
    <source>
        <dbReference type="Proteomes" id="UP000256503"/>
    </source>
</evidence>
<dbReference type="RefSeq" id="WP_016391674.1">
    <property type="nucleotide sequence ID" value="NZ_BSOM01000041.1"/>
</dbReference>
<protein>
    <submittedName>
        <fullName evidence="1">Uncharacterized protein</fullName>
    </submittedName>
</protein>